<sequence>MLAVLATSVITTVAIEMPFNKIYRIYFGMCYRVQKLLDAAKYSYILPTHRATIYLIGVCMAYFLRNKKFDFTLSKTQARLLWVVCFALAAVTIASPYRMGLAGYQYEHAPAAIFAAFSPHRLGIVYVHYALGNL</sequence>
<evidence type="ECO:0000313" key="1">
    <source>
        <dbReference type="EMBL" id="KAI8439946.1"/>
    </source>
</evidence>
<protein>
    <submittedName>
        <fullName evidence="1">Uncharacterized protein</fullName>
    </submittedName>
</protein>
<dbReference type="EMBL" id="CM046102">
    <property type="protein sequence ID" value="KAI8439946.1"/>
    <property type="molecule type" value="Genomic_DNA"/>
</dbReference>
<comment type="caution">
    <text evidence="1">The sequence shown here is derived from an EMBL/GenBank/DDBJ whole genome shotgun (WGS) entry which is preliminary data.</text>
</comment>
<dbReference type="Proteomes" id="UP001064048">
    <property type="component" value="Chromosome 2"/>
</dbReference>
<organism evidence="1 2">
    <name type="scientific">Choristoneura fumiferana</name>
    <name type="common">Spruce budworm moth</name>
    <name type="synonym">Archips fumiferana</name>
    <dbReference type="NCBI Taxonomy" id="7141"/>
    <lineage>
        <taxon>Eukaryota</taxon>
        <taxon>Metazoa</taxon>
        <taxon>Ecdysozoa</taxon>
        <taxon>Arthropoda</taxon>
        <taxon>Hexapoda</taxon>
        <taxon>Insecta</taxon>
        <taxon>Pterygota</taxon>
        <taxon>Neoptera</taxon>
        <taxon>Endopterygota</taxon>
        <taxon>Lepidoptera</taxon>
        <taxon>Glossata</taxon>
        <taxon>Ditrysia</taxon>
        <taxon>Tortricoidea</taxon>
        <taxon>Tortricidae</taxon>
        <taxon>Tortricinae</taxon>
        <taxon>Choristoneura</taxon>
    </lineage>
</organism>
<accession>A0ACC0KTL7</accession>
<evidence type="ECO:0000313" key="2">
    <source>
        <dbReference type="Proteomes" id="UP001064048"/>
    </source>
</evidence>
<name>A0ACC0KTL7_CHOFU</name>
<proteinExistence type="predicted"/>
<gene>
    <name evidence="1" type="ORF">MSG28_001397</name>
</gene>
<reference evidence="1 2" key="1">
    <citation type="journal article" date="2022" name="Genome Biol. Evol.">
        <title>The Spruce Budworm Genome: Reconstructing the Evolutionary History of Antifreeze Proteins.</title>
        <authorList>
            <person name="Beliveau C."/>
            <person name="Gagne P."/>
            <person name="Picq S."/>
            <person name="Vernygora O."/>
            <person name="Keeling C.I."/>
            <person name="Pinkney K."/>
            <person name="Doucet D."/>
            <person name="Wen F."/>
            <person name="Johnston J.S."/>
            <person name="Maaroufi H."/>
            <person name="Boyle B."/>
            <person name="Laroche J."/>
            <person name="Dewar K."/>
            <person name="Juretic N."/>
            <person name="Blackburn G."/>
            <person name="Nisole A."/>
            <person name="Brunet B."/>
            <person name="Brandao M."/>
            <person name="Lumley L."/>
            <person name="Duan J."/>
            <person name="Quan G."/>
            <person name="Lucarotti C.J."/>
            <person name="Roe A.D."/>
            <person name="Sperling F.A.H."/>
            <person name="Levesque R.C."/>
            <person name="Cusson M."/>
        </authorList>
    </citation>
    <scope>NUCLEOTIDE SEQUENCE [LARGE SCALE GENOMIC DNA]</scope>
    <source>
        <strain evidence="1">Glfc:IPQL:Cfum</strain>
    </source>
</reference>
<keyword evidence="2" id="KW-1185">Reference proteome</keyword>